<proteinExistence type="inferred from homology"/>
<feature type="transmembrane region" description="Helical" evidence="10">
    <location>
        <begin position="121"/>
        <end position="137"/>
    </location>
</feature>
<protein>
    <submittedName>
        <fullName evidence="12">Phosphoglycerol transferase MdoB-like AlkP superfamily enzyme</fullName>
    </submittedName>
</protein>
<feature type="compositionally biased region" description="Polar residues" evidence="9">
    <location>
        <begin position="628"/>
        <end position="639"/>
    </location>
</feature>
<evidence type="ECO:0000313" key="12">
    <source>
        <dbReference type="EMBL" id="MET3545428.1"/>
    </source>
</evidence>
<comment type="subcellular location">
    <subcellularLocation>
        <location evidence="1">Cell membrane</location>
        <topology evidence="1">Multi-pass membrane protein</topology>
    </subcellularLocation>
</comment>
<feature type="compositionally biased region" description="Low complexity" evidence="9">
    <location>
        <begin position="640"/>
        <end position="656"/>
    </location>
</feature>
<dbReference type="EMBL" id="JBEPLV010000002">
    <property type="protein sequence ID" value="MET3545428.1"/>
    <property type="molecule type" value="Genomic_DNA"/>
</dbReference>
<feature type="transmembrane region" description="Helical" evidence="10">
    <location>
        <begin position="39"/>
        <end position="59"/>
    </location>
</feature>
<keyword evidence="4 8" id="KW-1003">Cell membrane</keyword>
<dbReference type="CDD" id="cd16015">
    <property type="entry name" value="LTA_synthase"/>
    <property type="match status" value="1"/>
</dbReference>
<dbReference type="InterPro" id="IPR000917">
    <property type="entry name" value="Sulfatase_N"/>
</dbReference>
<evidence type="ECO:0000256" key="9">
    <source>
        <dbReference type="SAM" id="MobiDB-lite"/>
    </source>
</evidence>
<feature type="transmembrane region" description="Helical" evidence="10">
    <location>
        <begin position="12"/>
        <end position="33"/>
    </location>
</feature>
<dbReference type="RefSeq" id="WP_354496364.1">
    <property type="nucleotide sequence ID" value="NZ_JBEPLV010000002.1"/>
</dbReference>
<dbReference type="Gene3D" id="3.40.720.10">
    <property type="entry name" value="Alkaline Phosphatase, subunit A"/>
    <property type="match status" value="1"/>
</dbReference>
<feature type="transmembrane region" description="Helical" evidence="10">
    <location>
        <begin position="157"/>
        <end position="176"/>
    </location>
</feature>
<evidence type="ECO:0000256" key="4">
    <source>
        <dbReference type="ARBA" id="ARBA00022475"/>
    </source>
</evidence>
<dbReference type="InterPro" id="IPR012160">
    <property type="entry name" value="LtaS-like"/>
</dbReference>
<evidence type="ECO:0000256" key="5">
    <source>
        <dbReference type="ARBA" id="ARBA00022692"/>
    </source>
</evidence>
<evidence type="ECO:0000259" key="11">
    <source>
        <dbReference type="Pfam" id="PF00884"/>
    </source>
</evidence>
<evidence type="ECO:0000256" key="7">
    <source>
        <dbReference type="ARBA" id="ARBA00023136"/>
    </source>
</evidence>
<comment type="caution">
    <text evidence="12">The sequence shown here is derived from an EMBL/GenBank/DDBJ whole genome shotgun (WGS) entry which is preliminary data.</text>
</comment>
<dbReference type="Gene3D" id="3.30.1120.170">
    <property type="match status" value="1"/>
</dbReference>
<evidence type="ECO:0000313" key="13">
    <source>
        <dbReference type="Proteomes" id="UP001549098"/>
    </source>
</evidence>
<keyword evidence="13" id="KW-1185">Reference proteome</keyword>
<comment type="similarity">
    <text evidence="3 8">Belongs to the LTA synthase family.</text>
</comment>
<dbReference type="PANTHER" id="PTHR47371:SF3">
    <property type="entry name" value="PHOSPHOGLYCEROL TRANSFERASE I"/>
    <property type="match status" value="1"/>
</dbReference>
<name>A0ABV2F0Y8_9BACL</name>
<keyword evidence="7 8" id="KW-0472">Membrane</keyword>
<dbReference type="InterPro" id="IPR017850">
    <property type="entry name" value="Alkaline_phosphatase_core_sf"/>
</dbReference>
<dbReference type="SUPFAM" id="SSF53649">
    <property type="entry name" value="Alkaline phosphatase-like"/>
    <property type="match status" value="1"/>
</dbReference>
<feature type="transmembrane region" description="Helical" evidence="10">
    <location>
        <begin position="68"/>
        <end position="89"/>
    </location>
</feature>
<feature type="compositionally biased region" description="Basic and acidic residues" evidence="9">
    <location>
        <begin position="666"/>
        <end position="677"/>
    </location>
</feature>
<feature type="compositionally biased region" description="Basic and acidic residues" evidence="9">
    <location>
        <begin position="706"/>
        <end position="719"/>
    </location>
</feature>
<evidence type="ECO:0000256" key="3">
    <source>
        <dbReference type="ARBA" id="ARBA00009983"/>
    </source>
</evidence>
<organism evidence="12 13">
    <name type="scientific">Paenibacillus favisporus</name>
    <dbReference type="NCBI Taxonomy" id="221028"/>
    <lineage>
        <taxon>Bacteria</taxon>
        <taxon>Bacillati</taxon>
        <taxon>Bacillota</taxon>
        <taxon>Bacilli</taxon>
        <taxon>Bacillales</taxon>
        <taxon>Paenibacillaceae</taxon>
        <taxon>Paenibacillus</taxon>
    </lineage>
</organism>
<accession>A0ABV2F0Y8</accession>
<feature type="domain" description="Sulfatase N-terminal" evidence="11">
    <location>
        <begin position="239"/>
        <end position="531"/>
    </location>
</feature>
<sequence length="719" mass="79408">MHNRFSWRALIGKPFIFFSIVMILKMLLVWTVVFRENAGGFGMMLLTGIPPVWLLFCLIETLAYRKKLVTYLIVDLVLTIIYFAVIMYYKYFGVIVTYHELRQVNQVSEVNSSVFSLMDPYYLFIFTDIVVLFILICSSRRFRAFGRSLSVRTGRPWFAGGAVLALIACAACIFPFRSGMNEFQQARDMGILNYEAYVGFAPSKNIKVDAKSVTPEAVAQVKGTTEPAQPAYWGAAKGKNVIVIQLEAFQNFLVNLKIDGKEITPNMNKLVKDHMYFPHFFQQVGQGNTADAEFVVNTSLYVPSNGAASEVYADKALPSAPKTFAASGYQTATFHTNSVVFWNRDQLYKALGWEKYYDDKFFGKNDLVSFGSSDELLYAKTADELARMQGTGKPFYVQVISMSGHHPFRIPERKFKMELPDRYKGTLVGDYIQSQNYADYALGQFVDELKKNGVWDNSVIVLYGDHQGLPIYSLNNKEKKLMKEIYGREYTLPDMMNIPLVLSVPNQKAQTLEQVGGQSDIFPTLANLIGVSLKNQVHFGQDLLNQNSPVLPQRYYLPSGSFISAKGAFVPGSGYADGVTYPLNGGKVTKPLDSKETYERAHKLISMSDAYVAALPEWKDQEKEHANTDANTDSNTDANTGATSPPAGSGAGTSPADDQTSSTKPADAKTDGTKPADAKASSTPTDTQAGNTPAGSKPGNTTPANDSEKPSKPGDAEGK</sequence>
<evidence type="ECO:0000256" key="1">
    <source>
        <dbReference type="ARBA" id="ARBA00004651"/>
    </source>
</evidence>
<evidence type="ECO:0000256" key="2">
    <source>
        <dbReference type="ARBA" id="ARBA00004936"/>
    </source>
</evidence>
<gene>
    <name evidence="12" type="ORF">ABID47_002039</name>
</gene>
<dbReference type="PIRSF" id="PIRSF005091">
    <property type="entry name" value="Mmb_sulf_HI1246"/>
    <property type="match status" value="1"/>
</dbReference>
<feature type="compositionally biased region" description="Polar residues" evidence="9">
    <location>
        <begin position="680"/>
        <end position="705"/>
    </location>
</feature>
<reference evidence="12 13" key="1">
    <citation type="submission" date="2024-06" db="EMBL/GenBank/DDBJ databases">
        <title>Genomic Encyclopedia of Type Strains, Phase IV (KMG-IV): sequencing the most valuable type-strain genomes for metagenomic binning, comparative biology and taxonomic classification.</title>
        <authorList>
            <person name="Goeker M."/>
        </authorList>
    </citation>
    <scope>NUCLEOTIDE SEQUENCE [LARGE SCALE GENOMIC DNA]</scope>
    <source>
        <strain evidence="12 13">DSM 17253</strain>
    </source>
</reference>
<dbReference type="Pfam" id="PF00884">
    <property type="entry name" value="Sulfatase"/>
    <property type="match status" value="1"/>
</dbReference>
<evidence type="ECO:0000256" key="10">
    <source>
        <dbReference type="SAM" id="Phobius"/>
    </source>
</evidence>
<dbReference type="InterPro" id="IPR050448">
    <property type="entry name" value="OpgB/LTA_synthase_biosynth"/>
</dbReference>
<keyword evidence="5 10" id="KW-0812">Transmembrane</keyword>
<dbReference type="Proteomes" id="UP001549098">
    <property type="component" value="Unassembled WGS sequence"/>
</dbReference>
<keyword evidence="6 10" id="KW-1133">Transmembrane helix</keyword>
<comment type="pathway">
    <text evidence="2">Cell wall biogenesis; lipoteichoic acid biosynthesis.</text>
</comment>
<evidence type="ECO:0000256" key="8">
    <source>
        <dbReference type="PIRNR" id="PIRNR005091"/>
    </source>
</evidence>
<feature type="region of interest" description="Disordered" evidence="9">
    <location>
        <begin position="622"/>
        <end position="719"/>
    </location>
</feature>
<dbReference type="PANTHER" id="PTHR47371">
    <property type="entry name" value="LIPOTEICHOIC ACID SYNTHASE"/>
    <property type="match status" value="1"/>
</dbReference>
<evidence type="ECO:0000256" key="6">
    <source>
        <dbReference type="ARBA" id="ARBA00022989"/>
    </source>
</evidence>